<feature type="compositionally biased region" description="Basic and acidic residues" evidence="9">
    <location>
        <begin position="156"/>
        <end position="174"/>
    </location>
</feature>
<keyword evidence="5" id="KW-1133">Transmembrane helix</keyword>
<dbReference type="PANTHER" id="PTHR15352">
    <property type="entry name" value="LYMPHOID-RESTRICTED MEMBRANE PROTEIN, JAW1"/>
    <property type="match status" value="1"/>
</dbReference>
<dbReference type="GO" id="GO:0005737">
    <property type="term" value="C:cytoplasm"/>
    <property type="evidence" value="ECO:0007669"/>
    <property type="project" value="UniProtKB-SubCell"/>
</dbReference>
<feature type="coiled-coil region" evidence="8">
    <location>
        <begin position="6"/>
        <end position="40"/>
    </location>
</feature>
<dbReference type="GO" id="GO:0019934">
    <property type="term" value="P:cGMP-mediated signaling"/>
    <property type="evidence" value="ECO:0007669"/>
    <property type="project" value="TreeGrafter"/>
</dbReference>
<dbReference type="OrthoDB" id="10062605at2759"/>
<evidence type="ECO:0000256" key="5">
    <source>
        <dbReference type="ARBA" id="ARBA00022989"/>
    </source>
</evidence>
<feature type="compositionally biased region" description="Polar residues" evidence="9">
    <location>
        <begin position="466"/>
        <end position="476"/>
    </location>
</feature>
<evidence type="ECO:0000256" key="3">
    <source>
        <dbReference type="ARBA" id="ARBA00022490"/>
    </source>
</evidence>
<feature type="region of interest" description="Disordered" evidence="9">
    <location>
        <begin position="43"/>
        <end position="127"/>
    </location>
</feature>
<keyword evidence="7" id="KW-0472">Membrane</keyword>
<dbReference type="Proteomes" id="UP001152622">
    <property type="component" value="Chromosome 16"/>
</dbReference>
<dbReference type="AlphaFoldDB" id="A0A9Q1IGZ2"/>
<feature type="region of interest" description="Disordered" evidence="9">
    <location>
        <begin position="330"/>
        <end position="367"/>
    </location>
</feature>
<feature type="compositionally biased region" description="Acidic residues" evidence="9">
    <location>
        <begin position="291"/>
        <end position="302"/>
    </location>
</feature>
<feature type="region of interest" description="Disordered" evidence="9">
    <location>
        <begin position="151"/>
        <end position="179"/>
    </location>
</feature>
<evidence type="ECO:0000313" key="10">
    <source>
        <dbReference type="EMBL" id="KAJ8340200.1"/>
    </source>
</evidence>
<dbReference type="InterPro" id="IPR008677">
    <property type="entry name" value="MRVI1"/>
</dbReference>
<protein>
    <submittedName>
        <fullName evidence="10">Uncharacterized protein</fullName>
    </submittedName>
</protein>
<organism evidence="10 11">
    <name type="scientific">Synaphobranchus kaupii</name>
    <name type="common">Kaup's arrowtooth eel</name>
    <dbReference type="NCBI Taxonomy" id="118154"/>
    <lineage>
        <taxon>Eukaryota</taxon>
        <taxon>Metazoa</taxon>
        <taxon>Chordata</taxon>
        <taxon>Craniata</taxon>
        <taxon>Vertebrata</taxon>
        <taxon>Euteleostomi</taxon>
        <taxon>Actinopterygii</taxon>
        <taxon>Neopterygii</taxon>
        <taxon>Teleostei</taxon>
        <taxon>Anguilliformes</taxon>
        <taxon>Synaphobranchidae</taxon>
        <taxon>Synaphobranchus</taxon>
    </lineage>
</organism>
<feature type="compositionally biased region" description="Polar residues" evidence="9">
    <location>
        <begin position="71"/>
        <end position="81"/>
    </location>
</feature>
<comment type="caution">
    <text evidence="10">The sequence shown here is derived from an EMBL/GenBank/DDBJ whole genome shotgun (WGS) entry which is preliminary data.</text>
</comment>
<dbReference type="GO" id="GO:0016020">
    <property type="term" value="C:membrane"/>
    <property type="evidence" value="ECO:0007669"/>
    <property type="project" value="UniProtKB-SubCell"/>
</dbReference>
<evidence type="ECO:0000313" key="11">
    <source>
        <dbReference type="Proteomes" id="UP001152622"/>
    </source>
</evidence>
<evidence type="ECO:0000256" key="9">
    <source>
        <dbReference type="SAM" id="MobiDB-lite"/>
    </source>
</evidence>
<feature type="compositionally biased region" description="Polar residues" evidence="9">
    <location>
        <begin position="107"/>
        <end position="125"/>
    </location>
</feature>
<reference evidence="10" key="1">
    <citation type="journal article" date="2023" name="Science">
        <title>Genome structures resolve the early diversification of teleost fishes.</title>
        <authorList>
            <person name="Parey E."/>
            <person name="Louis A."/>
            <person name="Montfort J."/>
            <person name="Bouchez O."/>
            <person name="Roques C."/>
            <person name="Iampietro C."/>
            <person name="Lluch J."/>
            <person name="Castinel A."/>
            <person name="Donnadieu C."/>
            <person name="Desvignes T."/>
            <person name="Floi Bucao C."/>
            <person name="Jouanno E."/>
            <person name="Wen M."/>
            <person name="Mejri S."/>
            <person name="Dirks R."/>
            <person name="Jansen H."/>
            <person name="Henkel C."/>
            <person name="Chen W.J."/>
            <person name="Zahm M."/>
            <person name="Cabau C."/>
            <person name="Klopp C."/>
            <person name="Thompson A.W."/>
            <person name="Robinson-Rechavi M."/>
            <person name="Braasch I."/>
            <person name="Lecointre G."/>
            <person name="Bobe J."/>
            <person name="Postlethwait J.H."/>
            <person name="Berthelot C."/>
            <person name="Roest Crollius H."/>
            <person name="Guiguen Y."/>
        </authorList>
    </citation>
    <scope>NUCLEOTIDE SEQUENCE</scope>
    <source>
        <strain evidence="10">WJC10195</strain>
    </source>
</reference>
<feature type="compositionally biased region" description="Basic and acidic residues" evidence="9">
    <location>
        <begin position="544"/>
        <end position="561"/>
    </location>
</feature>
<keyword evidence="11" id="KW-1185">Reference proteome</keyword>
<feature type="region of interest" description="Disordered" evidence="9">
    <location>
        <begin position="289"/>
        <end position="309"/>
    </location>
</feature>
<keyword evidence="6 8" id="KW-0175">Coiled coil</keyword>
<keyword evidence="4" id="KW-0812">Transmembrane</keyword>
<evidence type="ECO:0000256" key="6">
    <source>
        <dbReference type="ARBA" id="ARBA00023054"/>
    </source>
</evidence>
<comment type="subcellular location">
    <subcellularLocation>
        <location evidence="2">Cytoplasm</location>
    </subcellularLocation>
    <subcellularLocation>
        <location evidence="1">Membrane</location>
        <topology evidence="1">Single-pass membrane protein</topology>
    </subcellularLocation>
</comment>
<feature type="region of interest" description="Disordered" evidence="9">
    <location>
        <begin position="685"/>
        <end position="726"/>
    </location>
</feature>
<gene>
    <name evidence="10" type="ORF">SKAU_G00348330</name>
</gene>
<proteinExistence type="predicted"/>
<evidence type="ECO:0000256" key="1">
    <source>
        <dbReference type="ARBA" id="ARBA00004167"/>
    </source>
</evidence>
<feature type="compositionally biased region" description="Low complexity" evidence="9">
    <location>
        <begin position="415"/>
        <end position="445"/>
    </location>
</feature>
<name>A0A9Q1IGZ2_SYNKA</name>
<dbReference type="Pfam" id="PF05781">
    <property type="entry name" value="MRVI1"/>
    <property type="match status" value="1"/>
</dbReference>
<evidence type="ECO:0000256" key="2">
    <source>
        <dbReference type="ARBA" id="ARBA00004496"/>
    </source>
</evidence>
<evidence type="ECO:0000256" key="4">
    <source>
        <dbReference type="ARBA" id="ARBA00022692"/>
    </source>
</evidence>
<feature type="region of interest" description="Disordered" evidence="9">
    <location>
        <begin position="406"/>
        <end position="600"/>
    </location>
</feature>
<keyword evidence="3" id="KW-0963">Cytoplasm</keyword>
<feature type="compositionally biased region" description="Polar residues" evidence="9">
    <location>
        <begin position="354"/>
        <end position="367"/>
    </location>
</feature>
<sequence length="784" mass="84507">MSEGRLRQARERVEAAAQRVEQALSRAADSEAQLDEVKAKISKKLESTDLGTADIASSRHSCTERPWSPTALESVSQSCQVTPGHPPNIPPGGVISPAAGGGDSCTEDGNTSDDSQPNSTDNDSTGPHVLVHASIQTTLLESWAAHTNPAPGILHLETRPAPDHKNAPESHTPEHTAGSLTDLRPEVSACHDSCQSEPIGNGWRQAVLTENPTPTDSVREPTGNQALTVRDTPLLQVTGSWAEEDPIEQFATLRERDWLTQAGITTPSPAPYIAAQATSVFLRAPTMPTLPEEEEDSPEDLDSANSSPVTCTPVGNKVVTMAFSAPSIVLPRQDDLGNQDLGQARPHSPRPRLSRNTSSGGPITTVDSKGHVIDLVKDQLPDLKLTAEDKQKNLELLEEAKRVSDRFLSRRGRRSTSSLSESPTGGLSPNLTPLSSPAPSRSSSLTVPPQTAGLSPISTPHPSPVPSRSNSLTVPPQNAPEELGTNYVSPPANQRLEVCLSREQEDNNPQDQEGLRKLVDFKPTEKRKVSSGTLSPRHAVPATAREDGGKQREKGKWGLEAREEEEEEGPGRGAQRRAPDDEAPATGVAKPVLRTASEQAPCTAEIRTMGAFPPLMRAVSWDTVGSFPPRNGAQGAPPQNEETVSFFDKSSESLFKSSGYKDFPVQPVQMQKLAKMREEHKLIRNQSIVGSKLPDLSETSEQDRGPSPCPPLASPMEDEAKEKSDVMPNISDIMLRKLKLHRALPGSSPPLTEKEVEVGISLSFRRQCCSTEPVISIGYVHYNI</sequence>
<dbReference type="PANTHER" id="PTHR15352:SF2">
    <property type="entry name" value="INOSITOL 1,4,5-TRIPHOSPHATE RECEPTOR ASSOCIATED 1"/>
    <property type="match status" value="1"/>
</dbReference>
<evidence type="ECO:0000256" key="7">
    <source>
        <dbReference type="ARBA" id="ARBA00023136"/>
    </source>
</evidence>
<dbReference type="EMBL" id="JAINUF010000016">
    <property type="protein sequence ID" value="KAJ8340200.1"/>
    <property type="molecule type" value="Genomic_DNA"/>
</dbReference>
<evidence type="ECO:0000256" key="8">
    <source>
        <dbReference type="SAM" id="Coils"/>
    </source>
</evidence>
<feature type="compositionally biased region" description="Polar residues" evidence="9">
    <location>
        <begin position="446"/>
        <end position="458"/>
    </location>
</feature>
<accession>A0A9Q1IGZ2</accession>
<feature type="compositionally biased region" description="Basic and acidic residues" evidence="9">
    <location>
        <begin position="513"/>
        <end position="528"/>
    </location>
</feature>